<organism evidence="2 3">
    <name type="scientific">Magnetospirillum sulfuroxidans</name>
    <dbReference type="NCBI Taxonomy" id="611300"/>
    <lineage>
        <taxon>Bacteria</taxon>
        <taxon>Pseudomonadati</taxon>
        <taxon>Pseudomonadota</taxon>
        <taxon>Alphaproteobacteria</taxon>
        <taxon>Rhodospirillales</taxon>
        <taxon>Rhodospirillaceae</taxon>
        <taxon>Magnetospirillum</taxon>
    </lineage>
</organism>
<dbReference type="RefSeq" id="WP_211550450.1">
    <property type="nucleotide sequence ID" value="NZ_JAGTUF010000017.1"/>
</dbReference>
<reference evidence="2 3" key="1">
    <citation type="submission" date="2021-04" db="EMBL/GenBank/DDBJ databases">
        <title>Magnetospirillum sulfuroxidans sp. nov., a facultative chemolithoautotrophic sulfur-oxidizing alphaproteobacterium isolated from freshwater sediment and proposals for Paramagetospirillum gen. nov., and Magnetospirillaceae fam. nov.</title>
        <authorList>
            <person name="Koziaeva V."/>
            <person name="Geelhoed J.S."/>
            <person name="Sorokin D.Y."/>
            <person name="Grouzdev D.S."/>
        </authorList>
    </citation>
    <scope>NUCLEOTIDE SEQUENCE [LARGE SCALE GENOMIC DNA]</scope>
    <source>
        <strain evidence="2 3">J10</strain>
    </source>
</reference>
<keyword evidence="1" id="KW-0472">Membrane</keyword>
<protein>
    <submittedName>
        <fullName evidence="2">Uncharacterized protein</fullName>
    </submittedName>
</protein>
<proteinExistence type="predicted"/>
<dbReference type="EMBL" id="JAGTUF010000017">
    <property type="protein sequence ID" value="MBR9973065.1"/>
    <property type="molecule type" value="Genomic_DNA"/>
</dbReference>
<evidence type="ECO:0000313" key="2">
    <source>
        <dbReference type="EMBL" id="MBR9973065.1"/>
    </source>
</evidence>
<evidence type="ECO:0000313" key="3">
    <source>
        <dbReference type="Proteomes" id="UP000680714"/>
    </source>
</evidence>
<evidence type="ECO:0000256" key="1">
    <source>
        <dbReference type="SAM" id="Phobius"/>
    </source>
</evidence>
<name>A0ABS5IF93_9PROT</name>
<accession>A0ABS5IF93</accession>
<feature type="transmembrane region" description="Helical" evidence="1">
    <location>
        <begin position="50"/>
        <end position="78"/>
    </location>
</feature>
<gene>
    <name evidence="2" type="ORF">KEC16_15175</name>
</gene>
<dbReference type="Proteomes" id="UP000680714">
    <property type="component" value="Unassembled WGS sequence"/>
</dbReference>
<comment type="caution">
    <text evidence="2">The sequence shown here is derived from an EMBL/GenBank/DDBJ whole genome shotgun (WGS) entry which is preliminary data.</text>
</comment>
<keyword evidence="1" id="KW-1133">Transmembrane helix</keyword>
<keyword evidence="1" id="KW-0812">Transmembrane</keyword>
<sequence length="215" mass="24371">MSGGNPLKDMAQAASDLIPVADRFLSSSWNAGMKMLAFMRLMPVLRKHPWLLVLLIFGLMAALPPVAIFFFAISFVALHHNVRSDDDFMVVKRVSEPCQWAEGEEREALQNEAVLVAYESGISIDHLSKVHDAVGKLYDYQKDKSDNNLNMSFDDYFKMYIDEVKRLDPCSVKGGMHWLQFADDHGIRQAFNDRVNPNGLAAYILKNVKITDLKF</sequence>
<keyword evidence="3" id="KW-1185">Reference proteome</keyword>